<keyword evidence="4" id="KW-1185">Reference proteome</keyword>
<dbReference type="InterPro" id="IPR011055">
    <property type="entry name" value="Dup_hybrid_motif"/>
</dbReference>
<reference evidence="3" key="1">
    <citation type="submission" date="2022-12" db="EMBL/GenBank/DDBJ databases">
        <authorList>
            <person name="Wang J."/>
        </authorList>
    </citation>
    <scope>NUCLEOTIDE SEQUENCE</scope>
    <source>
        <strain evidence="3">HY-45-18</strain>
    </source>
</reference>
<sequence>MKNKDSNKKLSNFFRREGFYVVLFVSLCIIAVFAALTTRNNKVITKNSPVLQEEQKGVPKKENNISKALVENEKQEFDNALRVENSKKEQKQSNKPGIAVIKSKEEIAVSKVKEHKFIKPVEGEVVMKYSTTPIWWDTTESYRPNFGIAIKTKANTPVKAVADGEVKSVGYGDFGMTVVIYHSEYGKSTMYGNLAKDVKVKKGDKVKQGNELGKIGATAVRGSKEKYGKDFLHLEMYEGSKIDDKNKCVNPEKYIKY</sequence>
<dbReference type="Gene3D" id="2.70.70.10">
    <property type="entry name" value="Glucose Permease (Domain IIA)"/>
    <property type="match status" value="1"/>
</dbReference>
<keyword evidence="1" id="KW-0472">Membrane</keyword>
<protein>
    <submittedName>
        <fullName evidence="3">M23 family metallopeptidase</fullName>
    </submittedName>
</protein>
<keyword evidence="1" id="KW-1133">Transmembrane helix</keyword>
<gene>
    <name evidence="3" type="ORF">OW763_14965</name>
</gene>
<evidence type="ECO:0000259" key="2">
    <source>
        <dbReference type="Pfam" id="PF01551"/>
    </source>
</evidence>
<feature type="domain" description="M23ase beta-sheet core" evidence="2">
    <location>
        <begin position="145"/>
        <end position="239"/>
    </location>
</feature>
<dbReference type="InterPro" id="IPR050570">
    <property type="entry name" value="Cell_wall_metabolism_enzyme"/>
</dbReference>
<dbReference type="EMBL" id="JAPQER010000008">
    <property type="protein sequence ID" value="MCY6485634.1"/>
    <property type="molecule type" value="Genomic_DNA"/>
</dbReference>
<name>A0ABT4D326_9CLOT</name>
<evidence type="ECO:0000313" key="4">
    <source>
        <dbReference type="Proteomes" id="UP001078443"/>
    </source>
</evidence>
<dbReference type="PANTHER" id="PTHR21666">
    <property type="entry name" value="PEPTIDASE-RELATED"/>
    <property type="match status" value="1"/>
</dbReference>
<evidence type="ECO:0000256" key="1">
    <source>
        <dbReference type="SAM" id="Phobius"/>
    </source>
</evidence>
<evidence type="ECO:0000313" key="3">
    <source>
        <dbReference type="EMBL" id="MCY6485634.1"/>
    </source>
</evidence>
<proteinExistence type="predicted"/>
<dbReference type="Proteomes" id="UP001078443">
    <property type="component" value="Unassembled WGS sequence"/>
</dbReference>
<dbReference type="CDD" id="cd12797">
    <property type="entry name" value="M23_peptidase"/>
    <property type="match status" value="1"/>
</dbReference>
<keyword evidence="1" id="KW-0812">Transmembrane</keyword>
<feature type="transmembrane region" description="Helical" evidence="1">
    <location>
        <begin position="20"/>
        <end position="38"/>
    </location>
</feature>
<dbReference type="PANTHER" id="PTHR21666:SF270">
    <property type="entry name" value="MUREIN HYDROLASE ACTIVATOR ENVC"/>
    <property type="match status" value="1"/>
</dbReference>
<accession>A0ABT4D326</accession>
<comment type="caution">
    <text evidence="3">The sequence shown here is derived from an EMBL/GenBank/DDBJ whole genome shotgun (WGS) entry which is preliminary data.</text>
</comment>
<dbReference type="Pfam" id="PF01551">
    <property type="entry name" value="Peptidase_M23"/>
    <property type="match status" value="1"/>
</dbReference>
<organism evidence="3 4">
    <name type="scientific">Clostridium aestuarii</name>
    <dbReference type="NCBI Taxonomy" id="338193"/>
    <lineage>
        <taxon>Bacteria</taxon>
        <taxon>Bacillati</taxon>
        <taxon>Bacillota</taxon>
        <taxon>Clostridia</taxon>
        <taxon>Eubacteriales</taxon>
        <taxon>Clostridiaceae</taxon>
        <taxon>Clostridium</taxon>
    </lineage>
</organism>
<dbReference type="InterPro" id="IPR016047">
    <property type="entry name" value="M23ase_b-sheet_dom"/>
</dbReference>
<dbReference type="SUPFAM" id="SSF51261">
    <property type="entry name" value="Duplicated hybrid motif"/>
    <property type="match status" value="1"/>
</dbReference>
<dbReference type="RefSeq" id="WP_268042136.1">
    <property type="nucleotide sequence ID" value="NZ_JAPQER010000008.1"/>
</dbReference>